<dbReference type="EMBL" id="CP001681">
    <property type="protein sequence ID" value="ACU02728.1"/>
    <property type="molecule type" value="Genomic_DNA"/>
</dbReference>
<dbReference type="Gene3D" id="2.115.10.10">
    <property type="entry name" value="Tachylectin 2"/>
    <property type="match status" value="1"/>
</dbReference>
<accession>C6Y0G7</accession>
<evidence type="ECO:0000256" key="1">
    <source>
        <dbReference type="SAM" id="Phobius"/>
    </source>
</evidence>
<keyword evidence="1" id="KW-0472">Membrane</keyword>
<keyword evidence="3" id="KW-1185">Reference proteome</keyword>
<dbReference type="KEGG" id="phe:Phep_0504"/>
<dbReference type="Pfam" id="PF16389">
    <property type="entry name" value="DUF4998"/>
    <property type="match status" value="1"/>
</dbReference>
<reference evidence="2 3" key="1">
    <citation type="journal article" date="2009" name="Stand. Genomic Sci.">
        <title>Complete genome sequence of Pedobacter heparinus type strain (HIM 762-3).</title>
        <authorList>
            <person name="Han C."/>
            <person name="Spring S."/>
            <person name="Lapidus A."/>
            <person name="Del Rio T.G."/>
            <person name="Tice H."/>
            <person name="Copeland A."/>
            <person name="Cheng J.F."/>
            <person name="Lucas S."/>
            <person name="Chen F."/>
            <person name="Nolan M."/>
            <person name="Bruce D."/>
            <person name="Goodwin L."/>
            <person name="Pitluck S."/>
            <person name="Ivanova N."/>
            <person name="Mavromatis K."/>
            <person name="Mikhailova N."/>
            <person name="Pati A."/>
            <person name="Chen A."/>
            <person name="Palaniappan K."/>
            <person name="Land M."/>
            <person name="Hauser L."/>
            <person name="Chang Y.J."/>
            <person name="Jeffries C.C."/>
            <person name="Saunders E."/>
            <person name="Chertkov O."/>
            <person name="Brettin T."/>
            <person name="Goker M."/>
            <person name="Rohde M."/>
            <person name="Bristow J."/>
            <person name="Eisen J.A."/>
            <person name="Markowitz V."/>
            <person name="Hugenholtz P."/>
            <person name="Kyrpides N.C."/>
            <person name="Klenk H.P."/>
            <person name="Detter J.C."/>
        </authorList>
    </citation>
    <scope>NUCLEOTIDE SEQUENCE [LARGE SCALE GENOMIC DNA]</scope>
    <source>
        <strain evidence="3">ATCC 13125 / DSM 2366 / CIP 104194 / JCM 7457 / NBRC 12017 / NCIMB 9290 / NRRL B-14731 / HIM 762-3</strain>
    </source>
</reference>
<protein>
    <submittedName>
        <fullName evidence="2">Uncharacterized protein</fullName>
    </submittedName>
</protein>
<dbReference type="eggNOG" id="ENOG5033QGT">
    <property type="taxonomic scope" value="Bacteria"/>
</dbReference>
<keyword evidence="1" id="KW-0812">Transmembrane</keyword>
<name>C6Y0G7_PEDHD</name>
<gene>
    <name evidence="2" type="ordered locus">Phep_0504</name>
</gene>
<dbReference type="AlphaFoldDB" id="C6Y0G7"/>
<sequence>MAITQFHNNRNGINFIQMKKITKIVPITLAFVAVVLLFLSSCDKMDDIQRKYAEKEEQVYLGKVDSIKYFSGFGRAKITWYIGSDPKVEKTIIYWNRRKDSIVKEFVRKGAGVQKDSVIVENLPEGSTLFEFRNVNNRGETSLYSSSTINVWGSEFADGLRARNLTAFNFDYAKSLFTLNLSPSTRGDSVIYSEIVYKDKAGAEKTVRIERATVEVQLPNFPDAGEFKFRTVFFPPQGLDIVYNKFKTYRAPDAISTRGTKLSVTGRIASKYFTGEGQSLYEWNATGGIIRYAVNADGSLTQTASMASLVPRATYRDFFYYNEDRFIGINTAGAVSMHQIQNAQLIFVKATSTSANTFGTGFTMPRFVPGNGFFLSVLAASADPLTSGEVKAWYAKNDATFGAPNGVTVGTGYAIYEPLTMFNNQSLLGVDANGILWSIPVTANGALGYRSRIGTGWNRFKKIVAVGTSLICMEENGDFYVFNNFNSTDKYWIVN</sequence>
<dbReference type="Proteomes" id="UP000000852">
    <property type="component" value="Chromosome"/>
</dbReference>
<feature type="transmembrane region" description="Helical" evidence="1">
    <location>
        <begin position="21"/>
        <end position="40"/>
    </location>
</feature>
<dbReference type="HOGENOM" id="CLU_587709_0_0_10"/>
<organism evidence="2 3">
    <name type="scientific">Pedobacter heparinus (strain ATCC 13125 / DSM 2366 / CIP 104194 / JCM 7457 / NBRC 12017 / NCIMB 9290 / NRRL B-14731 / HIM 762-3)</name>
    <dbReference type="NCBI Taxonomy" id="485917"/>
    <lineage>
        <taxon>Bacteria</taxon>
        <taxon>Pseudomonadati</taxon>
        <taxon>Bacteroidota</taxon>
        <taxon>Sphingobacteriia</taxon>
        <taxon>Sphingobacteriales</taxon>
        <taxon>Sphingobacteriaceae</taxon>
        <taxon>Pedobacter</taxon>
    </lineage>
</organism>
<evidence type="ECO:0000313" key="3">
    <source>
        <dbReference type="Proteomes" id="UP000000852"/>
    </source>
</evidence>
<evidence type="ECO:0000313" key="2">
    <source>
        <dbReference type="EMBL" id="ACU02728.1"/>
    </source>
</evidence>
<keyword evidence="1" id="KW-1133">Transmembrane helix</keyword>
<proteinExistence type="predicted"/>
<dbReference type="STRING" id="485917.Phep_0504"/>